<evidence type="ECO:0000256" key="1">
    <source>
        <dbReference type="SAM" id="Phobius"/>
    </source>
</evidence>
<protein>
    <recommendedName>
        <fullName evidence="2">Glycosyltransferase RgtA/B/C/D-like domain-containing protein</fullName>
    </recommendedName>
</protein>
<keyword evidence="1" id="KW-0472">Membrane</keyword>
<name>A0A1F6M9H8_9BACT</name>
<evidence type="ECO:0000259" key="2">
    <source>
        <dbReference type="Pfam" id="PF13231"/>
    </source>
</evidence>
<feature type="domain" description="Glycosyltransferase RgtA/B/C/D-like" evidence="2">
    <location>
        <begin position="82"/>
        <end position="187"/>
    </location>
</feature>
<dbReference type="InterPro" id="IPR038731">
    <property type="entry name" value="RgtA/B/C-like"/>
</dbReference>
<proteinExistence type="predicted"/>
<dbReference type="Pfam" id="PF13231">
    <property type="entry name" value="PMT_2"/>
    <property type="match status" value="1"/>
</dbReference>
<feature type="transmembrane region" description="Helical" evidence="1">
    <location>
        <begin position="222"/>
        <end position="242"/>
    </location>
</feature>
<sequence length="509" mass="57747">MTDTRWKWLLGAIVAIQIAVFSLFITDPFVDGRLHINWGPAFWLLKAQHMHEVNFFEAYLGVVADTKIVDGRTVAAGWYSSHPQFIAIPLYVWTAIFGFGEWVVRSLAALVTVATTIIFWFAMRVRHTPKQATLFAAAWAFMPLYVAFGRKLDQEPFVMLFFALACLGYERFASGKTRMPWLWGASMLFMVWSDWSGFVIAGLLLLAHAALMRYWKPARLLALWNLIGSGCGAAIVAFQAILPNGSLAGAMTEAQNLYAYRAGTSEKFFWYTWAKKQLSYFWQNYVWLFGFLSATIFIRSVLMKKNLFTAIKTRGFEIEHLFGIAAIACLVYALLVPQATSIHIYYQYFYGPLVAWGGLLFFEWMERYVHRYAINAFVPATIFGIVLALGLYHGITILSVDRMAGWGWTGEIGLMKYVATLDKNKPIIAITGGANINTWFDNPNITYYAGRHIQTIDSPAGDFTYPYVIMGNEYITERTNELNKKVASDEEYRILQCSQALCLLGVVKK</sequence>
<dbReference type="AlphaFoldDB" id="A0A1F6M9H8"/>
<accession>A0A1F6M9H8</accession>
<feature type="transmembrane region" description="Helical" evidence="1">
    <location>
        <begin position="195"/>
        <end position="215"/>
    </location>
</feature>
<keyword evidence="1" id="KW-1133">Transmembrane helix</keyword>
<feature type="transmembrane region" description="Helical" evidence="1">
    <location>
        <begin position="6"/>
        <end position="25"/>
    </location>
</feature>
<comment type="caution">
    <text evidence="3">The sequence shown here is derived from an EMBL/GenBank/DDBJ whole genome shotgun (WGS) entry which is preliminary data.</text>
</comment>
<evidence type="ECO:0000313" key="3">
    <source>
        <dbReference type="EMBL" id="OGH68271.1"/>
    </source>
</evidence>
<feature type="transmembrane region" description="Helical" evidence="1">
    <location>
        <begin position="322"/>
        <end position="339"/>
    </location>
</feature>
<dbReference type="STRING" id="1798682.A3C15_03990"/>
<dbReference type="EMBL" id="MFQD01000001">
    <property type="protein sequence ID" value="OGH68271.1"/>
    <property type="molecule type" value="Genomic_DNA"/>
</dbReference>
<keyword evidence="1" id="KW-0812">Transmembrane</keyword>
<gene>
    <name evidence="3" type="ORF">A3C15_03990</name>
</gene>
<feature type="transmembrane region" description="Helical" evidence="1">
    <location>
        <begin position="102"/>
        <end position="123"/>
    </location>
</feature>
<feature type="transmembrane region" description="Helical" evidence="1">
    <location>
        <begin position="345"/>
        <end position="365"/>
    </location>
</feature>
<evidence type="ECO:0000313" key="4">
    <source>
        <dbReference type="Proteomes" id="UP000176532"/>
    </source>
</evidence>
<reference evidence="3 4" key="1">
    <citation type="journal article" date="2016" name="Nat. Commun.">
        <title>Thousands of microbial genomes shed light on interconnected biogeochemical processes in an aquifer system.</title>
        <authorList>
            <person name="Anantharaman K."/>
            <person name="Brown C.T."/>
            <person name="Hug L.A."/>
            <person name="Sharon I."/>
            <person name="Castelle C.J."/>
            <person name="Probst A.J."/>
            <person name="Thomas B.C."/>
            <person name="Singh A."/>
            <person name="Wilkins M.J."/>
            <person name="Karaoz U."/>
            <person name="Brodie E.L."/>
            <person name="Williams K.H."/>
            <person name="Hubbard S.S."/>
            <person name="Banfield J.F."/>
        </authorList>
    </citation>
    <scope>NUCLEOTIDE SEQUENCE [LARGE SCALE GENOMIC DNA]</scope>
</reference>
<dbReference type="Proteomes" id="UP000176532">
    <property type="component" value="Unassembled WGS sequence"/>
</dbReference>
<feature type="transmembrane region" description="Helical" evidence="1">
    <location>
        <begin position="157"/>
        <end position="175"/>
    </location>
</feature>
<feature type="transmembrane region" description="Helical" evidence="1">
    <location>
        <begin position="285"/>
        <end position="302"/>
    </location>
</feature>
<feature type="transmembrane region" description="Helical" evidence="1">
    <location>
        <begin position="372"/>
        <end position="392"/>
    </location>
</feature>
<organism evidence="3 4">
    <name type="scientific">Candidatus Magasanikbacteria bacterium RIFCSPHIGHO2_02_FULL_50_9b</name>
    <dbReference type="NCBI Taxonomy" id="1798682"/>
    <lineage>
        <taxon>Bacteria</taxon>
        <taxon>Candidatus Magasanikiibacteriota</taxon>
    </lineage>
</organism>
<feature type="transmembrane region" description="Helical" evidence="1">
    <location>
        <begin position="129"/>
        <end position="148"/>
    </location>
</feature>